<accession>A0A248VEW5</accession>
<dbReference type="InterPro" id="IPR027417">
    <property type="entry name" value="P-loop_NTPase"/>
</dbReference>
<proteinExistence type="predicted"/>
<dbReference type="PANTHER" id="PTHR37937">
    <property type="entry name" value="CONJUGATIVE TRANSFER: DNA TRANSPORT"/>
    <property type="match status" value="1"/>
</dbReference>
<dbReference type="Pfam" id="PF10412">
    <property type="entry name" value="TrwB_AAD_bind"/>
    <property type="match status" value="1"/>
</dbReference>
<evidence type="ECO:0000259" key="6">
    <source>
        <dbReference type="Pfam" id="PF10412"/>
    </source>
</evidence>
<dbReference type="PANTHER" id="PTHR37937:SF1">
    <property type="entry name" value="CONJUGATIVE TRANSFER: DNA TRANSPORT"/>
    <property type="match status" value="1"/>
</dbReference>
<dbReference type="Gene3D" id="3.40.50.300">
    <property type="entry name" value="P-loop containing nucleotide triphosphate hydrolases"/>
    <property type="match status" value="2"/>
</dbReference>
<dbReference type="CDD" id="cd01127">
    <property type="entry name" value="TrwB_TraG_TraD_VirD4"/>
    <property type="match status" value="1"/>
</dbReference>
<keyword evidence="2" id="KW-1003">Cell membrane</keyword>
<dbReference type="AlphaFoldDB" id="A0A248VEW5"/>
<name>A0A248VEW5_9BURK</name>
<evidence type="ECO:0000256" key="1">
    <source>
        <dbReference type="ARBA" id="ARBA00004651"/>
    </source>
</evidence>
<organism evidence="7 8">
    <name type="scientific">Paraburkholderia aromaticivorans</name>
    <dbReference type="NCBI Taxonomy" id="2026199"/>
    <lineage>
        <taxon>Bacteria</taxon>
        <taxon>Pseudomonadati</taxon>
        <taxon>Pseudomonadota</taxon>
        <taxon>Betaproteobacteria</taxon>
        <taxon>Burkholderiales</taxon>
        <taxon>Burkholderiaceae</taxon>
        <taxon>Paraburkholderia</taxon>
    </lineage>
</organism>
<keyword evidence="8" id="KW-1185">Reference proteome</keyword>
<sequence>MSCIAAAVASSMSGEAEPMRMRPAILGGRASQRAAITLGGVSLPPKNETLHTLLVGSTGVGKTTLIDEVLAGIVSRGDRAIVVDPSAHHLTYFGGDDDIILNPFDRRGQGWTIFNEIRKDFDYFRLAKSLIPDGHGPDASWHFYSQILAAEGMRVLMRQGENTTMHLLDRLTSATVEELAKLLAGTQAQGLFDRDAGRALASTRFILTTYLNSHQYLQPGGFSLRDWLADGDSNLYITWREDMQAVMQPLIGCWVDLLCNAVLSLQPSPDRRLWLLLDELGALGHLSSLEGALTRGRKHGLCVIAGLQSTAQLDRVYGRETAISIRSCFRNLVVLSLSRSDPDTSEILSKALGDREIDRVQYSTQSGMQGISRGESLQRATERLALPSELTQLADLTAYVALAGNEPVRQVGFSPVPRPAVQIPFMEGSC</sequence>
<evidence type="ECO:0000256" key="3">
    <source>
        <dbReference type="ARBA" id="ARBA00022692"/>
    </source>
</evidence>
<dbReference type="Proteomes" id="UP000215158">
    <property type="component" value="Chromosome 1"/>
</dbReference>
<dbReference type="SUPFAM" id="SSF52540">
    <property type="entry name" value="P-loop containing nucleoside triphosphate hydrolases"/>
    <property type="match status" value="1"/>
</dbReference>
<dbReference type="InterPro" id="IPR051539">
    <property type="entry name" value="T4SS-coupling_protein"/>
</dbReference>
<dbReference type="EMBL" id="CP022989">
    <property type="protein sequence ID" value="ASV97583.1"/>
    <property type="molecule type" value="Genomic_DNA"/>
</dbReference>
<dbReference type="GO" id="GO:0005886">
    <property type="term" value="C:plasma membrane"/>
    <property type="evidence" value="ECO:0007669"/>
    <property type="project" value="UniProtKB-SubCell"/>
</dbReference>
<dbReference type="InterPro" id="IPR019476">
    <property type="entry name" value="T4SS_TraD_DNA-bd"/>
</dbReference>
<evidence type="ECO:0000256" key="5">
    <source>
        <dbReference type="ARBA" id="ARBA00023136"/>
    </source>
</evidence>
<feature type="domain" description="Type IV secretion system coupling protein TraD DNA-binding" evidence="6">
    <location>
        <begin position="36"/>
        <end position="411"/>
    </location>
</feature>
<dbReference type="KEGG" id="parb:CJU94_05040"/>
<gene>
    <name evidence="7" type="ORF">CJU94_05040</name>
</gene>
<evidence type="ECO:0000256" key="4">
    <source>
        <dbReference type="ARBA" id="ARBA00022989"/>
    </source>
</evidence>
<keyword evidence="3" id="KW-0812">Transmembrane</keyword>
<comment type="subcellular location">
    <subcellularLocation>
        <location evidence="1">Cell membrane</location>
        <topology evidence="1">Multi-pass membrane protein</topology>
    </subcellularLocation>
</comment>
<evidence type="ECO:0000313" key="7">
    <source>
        <dbReference type="EMBL" id="ASV97583.1"/>
    </source>
</evidence>
<keyword evidence="4" id="KW-1133">Transmembrane helix</keyword>
<evidence type="ECO:0000256" key="2">
    <source>
        <dbReference type="ARBA" id="ARBA00022475"/>
    </source>
</evidence>
<evidence type="ECO:0000313" key="8">
    <source>
        <dbReference type="Proteomes" id="UP000215158"/>
    </source>
</evidence>
<reference evidence="7 8" key="1">
    <citation type="submission" date="2017-08" db="EMBL/GenBank/DDBJ databases">
        <title>Identification and genetic characteristics of simultaneous BTEX- and naphthalene-degrading Paraburkholderia sp. BN5 isolated from petroleum-contaminated soil.</title>
        <authorList>
            <person name="Lee Y."/>
            <person name="Jeon C.O."/>
        </authorList>
    </citation>
    <scope>NUCLEOTIDE SEQUENCE [LARGE SCALE GENOMIC DNA]</scope>
    <source>
        <strain evidence="7 8">BN5</strain>
    </source>
</reference>
<keyword evidence="5" id="KW-0472">Membrane</keyword>
<protein>
    <recommendedName>
        <fullName evidence="6">Type IV secretion system coupling protein TraD DNA-binding domain-containing protein</fullName>
    </recommendedName>
</protein>